<reference evidence="2 3" key="1">
    <citation type="submission" date="2017-11" db="EMBL/GenBank/DDBJ databases">
        <title>Genomic Encyclopedia of Archaeal and Bacterial Type Strains, Phase II (KMG-II): From Individual Species to Whole Genera.</title>
        <authorList>
            <person name="Goeker M."/>
        </authorList>
    </citation>
    <scope>NUCLEOTIDE SEQUENCE [LARGE SCALE GENOMIC DNA]</scope>
    <source>
        <strain evidence="2 3">DSM 28175</strain>
    </source>
</reference>
<dbReference type="AlphaFoldDB" id="A0A2H9VW42"/>
<keyword evidence="3" id="KW-1185">Reference proteome</keyword>
<evidence type="ECO:0000313" key="2">
    <source>
        <dbReference type="EMBL" id="PJJ84999.1"/>
    </source>
</evidence>
<dbReference type="EMBL" id="PGFJ01000001">
    <property type="protein sequence ID" value="PJJ84999.1"/>
    <property type="molecule type" value="Genomic_DNA"/>
</dbReference>
<feature type="region of interest" description="Disordered" evidence="1">
    <location>
        <begin position="1"/>
        <end position="44"/>
    </location>
</feature>
<evidence type="ECO:0000313" key="3">
    <source>
        <dbReference type="Proteomes" id="UP000242687"/>
    </source>
</evidence>
<name>A0A2H9VW42_9SPHI</name>
<comment type="caution">
    <text evidence="2">The sequence shown here is derived from an EMBL/GenBank/DDBJ whole genome shotgun (WGS) entry which is preliminary data.</text>
</comment>
<gene>
    <name evidence="2" type="ORF">CLV57_2022</name>
</gene>
<organism evidence="2 3">
    <name type="scientific">Mucilaginibacter auburnensis</name>
    <dbReference type="NCBI Taxonomy" id="1457233"/>
    <lineage>
        <taxon>Bacteria</taxon>
        <taxon>Pseudomonadati</taxon>
        <taxon>Bacteroidota</taxon>
        <taxon>Sphingobacteriia</taxon>
        <taxon>Sphingobacteriales</taxon>
        <taxon>Sphingobacteriaceae</taxon>
        <taxon>Mucilaginibacter</taxon>
    </lineage>
</organism>
<protein>
    <submittedName>
        <fullName evidence="2">Uncharacterized protein</fullName>
    </submittedName>
</protein>
<evidence type="ECO:0000256" key="1">
    <source>
        <dbReference type="SAM" id="MobiDB-lite"/>
    </source>
</evidence>
<sequence length="44" mass="4655">MSKDKGAKNVKKAPNTESKKAVSDYQAGKKTTSKDDLGAGSKKK</sequence>
<accession>A0A2H9VW42</accession>
<dbReference type="RefSeq" id="WP_262497420.1">
    <property type="nucleotide sequence ID" value="NZ_PGFJ01000001.1"/>
</dbReference>
<proteinExistence type="predicted"/>
<dbReference type="Proteomes" id="UP000242687">
    <property type="component" value="Unassembled WGS sequence"/>
</dbReference>